<feature type="compositionally biased region" description="Polar residues" evidence="1">
    <location>
        <begin position="1"/>
        <end position="12"/>
    </location>
</feature>
<dbReference type="RefSeq" id="WP_146227412.1">
    <property type="nucleotide sequence ID" value="NZ_CAKNFM010000006.1"/>
</dbReference>
<feature type="region of interest" description="Disordered" evidence="1">
    <location>
        <begin position="1"/>
        <end position="25"/>
    </location>
</feature>
<keyword evidence="3" id="KW-1185">Reference proteome</keyword>
<protein>
    <submittedName>
        <fullName evidence="2">Uncharacterized protein</fullName>
    </submittedName>
</protein>
<organism evidence="2 3">
    <name type="scientific">Chelatococcus asaccharovorans</name>
    <dbReference type="NCBI Taxonomy" id="28210"/>
    <lineage>
        <taxon>Bacteria</taxon>
        <taxon>Pseudomonadati</taxon>
        <taxon>Pseudomonadota</taxon>
        <taxon>Alphaproteobacteria</taxon>
        <taxon>Hyphomicrobiales</taxon>
        <taxon>Chelatococcaceae</taxon>
        <taxon>Chelatococcus</taxon>
    </lineage>
</organism>
<proteinExistence type="predicted"/>
<dbReference type="EMBL" id="QJJK01000008">
    <property type="protein sequence ID" value="PXW56415.1"/>
    <property type="molecule type" value="Genomic_DNA"/>
</dbReference>
<comment type="caution">
    <text evidence="2">The sequence shown here is derived from an EMBL/GenBank/DDBJ whole genome shotgun (WGS) entry which is preliminary data.</text>
</comment>
<dbReference type="AlphaFoldDB" id="A0A2V3U1X9"/>
<sequence>MNTQAEKNQAASRSHKASRAERVPTFGSIGIPAVAAAAAIAKGAPPREVDAQRNRSNGRTASRFAN</sequence>
<evidence type="ECO:0000313" key="3">
    <source>
        <dbReference type="Proteomes" id="UP000248021"/>
    </source>
</evidence>
<accession>A0A2V3U1X9</accession>
<feature type="region of interest" description="Disordered" evidence="1">
    <location>
        <begin position="42"/>
        <end position="66"/>
    </location>
</feature>
<reference evidence="2 3" key="1">
    <citation type="submission" date="2018-05" db="EMBL/GenBank/DDBJ databases">
        <title>Genomic Encyclopedia of Type Strains, Phase IV (KMG-IV): sequencing the most valuable type-strain genomes for metagenomic binning, comparative biology and taxonomic classification.</title>
        <authorList>
            <person name="Goeker M."/>
        </authorList>
    </citation>
    <scope>NUCLEOTIDE SEQUENCE [LARGE SCALE GENOMIC DNA]</scope>
    <source>
        <strain evidence="2 3">DSM 6462</strain>
    </source>
</reference>
<name>A0A2V3U1X9_9HYPH</name>
<gene>
    <name evidence="2" type="ORF">C7450_108165</name>
</gene>
<evidence type="ECO:0000313" key="2">
    <source>
        <dbReference type="EMBL" id="PXW56415.1"/>
    </source>
</evidence>
<evidence type="ECO:0000256" key="1">
    <source>
        <dbReference type="SAM" id="MobiDB-lite"/>
    </source>
</evidence>
<dbReference type="Proteomes" id="UP000248021">
    <property type="component" value="Unassembled WGS sequence"/>
</dbReference>
<feature type="compositionally biased region" description="Polar residues" evidence="1">
    <location>
        <begin position="54"/>
        <end position="66"/>
    </location>
</feature>